<comment type="caution">
    <text evidence="1">The sequence shown here is derived from an EMBL/GenBank/DDBJ whole genome shotgun (WGS) entry which is preliminary data.</text>
</comment>
<proteinExistence type="predicted"/>
<name>A0A645HFU5_9ZZZZ</name>
<evidence type="ECO:0000313" key="1">
    <source>
        <dbReference type="EMBL" id="MPN37252.1"/>
    </source>
</evidence>
<dbReference type="EMBL" id="VSSQ01091789">
    <property type="protein sequence ID" value="MPN37252.1"/>
    <property type="molecule type" value="Genomic_DNA"/>
</dbReference>
<organism evidence="1">
    <name type="scientific">bioreactor metagenome</name>
    <dbReference type="NCBI Taxonomy" id="1076179"/>
    <lineage>
        <taxon>unclassified sequences</taxon>
        <taxon>metagenomes</taxon>
        <taxon>ecological metagenomes</taxon>
    </lineage>
</organism>
<gene>
    <name evidence="1" type="ORF">SDC9_184768</name>
</gene>
<sequence length="87" mass="9819">MLLVNIRTNSCNLGTGLRVSETNKEIAVSGSQSGCQPYQEEDMEGNRREKERLFLATFRQPPFLLQFFLLLVLNESSTVFADLSGFD</sequence>
<accession>A0A645HFU5</accession>
<protein>
    <submittedName>
        <fullName evidence="1">Uncharacterized protein</fullName>
    </submittedName>
</protein>
<dbReference type="AlphaFoldDB" id="A0A645HFU5"/>
<reference evidence="1" key="1">
    <citation type="submission" date="2019-08" db="EMBL/GenBank/DDBJ databases">
        <authorList>
            <person name="Kucharzyk K."/>
            <person name="Murdoch R.W."/>
            <person name="Higgins S."/>
            <person name="Loffler F."/>
        </authorList>
    </citation>
    <scope>NUCLEOTIDE SEQUENCE</scope>
</reference>